<dbReference type="InterPro" id="IPR001242">
    <property type="entry name" value="Condensation_dom"/>
</dbReference>
<dbReference type="Pfam" id="PF00550">
    <property type="entry name" value="PP-binding"/>
    <property type="match status" value="1"/>
</dbReference>
<dbReference type="Gene3D" id="3.30.559.30">
    <property type="entry name" value="Nonribosomal peptide synthetase, condensation domain"/>
    <property type="match status" value="1"/>
</dbReference>
<dbReference type="Gene3D" id="3.30.559.10">
    <property type="entry name" value="Chloramphenicol acetyltransferase-like domain"/>
    <property type="match status" value="1"/>
</dbReference>
<dbReference type="AlphaFoldDB" id="A0A9E7CVK1"/>
<dbReference type="Gene3D" id="3.40.50.1820">
    <property type="entry name" value="alpha/beta hydrolase"/>
    <property type="match status" value="1"/>
</dbReference>
<dbReference type="InterPro" id="IPR006162">
    <property type="entry name" value="Ppantetheine_attach_site"/>
</dbReference>
<dbReference type="InterPro" id="IPR023213">
    <property type="entry name" value="CAT-like_dom_sf"/>
</dbReference>
<proteinExistence type="predicted"/>
<protein>
    <submittedName>
        <fullName evidence="5">Condensation domain-containing protein</fullName>
    </submittedName>
</protein>
<organism evidence="5 6">
    <name type="scientific">Ancylobacter polymorphus</name>
    <dbReference type="NCBI Taxonomy" id="223390"/>
    <lineage>
        <taxon>Bacteria</taxon>
        <taxon>Pseudomonadati</taxon>
        <taxon>Pseudomonadota</taxon>
        <taxon>Alphaproteobacteria</taxon>
        <taxon>Hyphomicrobiales</taxon>
        <taxon>Xanthobacteraceae</taxon>
        <taxon>Ancylobacter</taxon>
    </lineage>
</organism>
<dbReference type="Pfam" id="PF00668">
    <property type="entry name" value="Condensation"/>
    <property type="match status" value="1"/>
</dbReference>
<dbReference type="SUPFAM" id="SSF53474">
    <property type="entry name" value="alpha/beta-Hydrolases"/>
    <property type="match status" value="1"/>
</dbReference>
<evidence type="ECO:0000313" key="5">
    <source>
        <dbReference type="EMBL" id="UOK69624.1"/>
    </source>
</evidence>
<evidence type="ECO:0000256" key="2">
    <source>
        <dbReference type="ARBA" id="ARBA00022450"/>
    </source>
</evidence>
<dbReference type="SUPFAM" id="SSF56801">
    <property type="entry name" value="Acetyl-CoA synthetase-like"/>
    <property type="match status" value="1"/>
</dbReference>
<comment type="cofactor">
    <cofactor evidence="1">
        <name>pantetheine 4'-phosphate</name>
        <dbReference type="ChEBI" id="CHEBI:47942"/>
    </cofactor>
</comment>
<dbReference type="Proteomes" id="UP000831684">
    <property type="component" value="Chromosome"/>
</dbReference>
<dbReference type="PROSITE" id="PS50075">
    <property type="entry name" value="CARRIER"/>
    <property type="match status" value="1"/>
</dbReference>
<dbReference type="GO" id="GO:0009366">
    <property type="term" value="C:enterobactin synthetase complex"/>
    <property type="evidence" value="ECO:0007669"/>
    <property type="project" value="TreeGrafter"/>
</dbReference>
<dbReference type="Pfam" id="PF18563">
    <property type="entry name" value="TubC_N"/>
    <property type="match status" value="1"/>
</dbReference>
<reference evidence="5" key="1">
    <citation type="submission" date="2021-09" db="EMBL/GenBank/DDBJ databases">
        <title>Network and meta-omics reveal the key degrader and cooperation patterns in an efficient 1,4-dioxane-degrading microbial community.</title>
        <authorList>
            <person name="Dai C."/>
        </authorList>
    </citation>
    <scope>NUCLEOTIDE SEQUENCE</scope>
    <source>
        <strain evidence="5">ZM13</strain>
    </source>
</reference>
<accession>A0A9E7CVK1</accession>
<dbReference type="EMBL" id="CP083239">
    <property type="protein sequence ID" value="UOK69624.1"/>
    <property type="molecule type" value="Genomic_DNA"/>
</dbReference>
<dbReference type="PANTHER" id="PTHR45527">
    <property type="entry name" value="NONRIBOSOMAL PEPTIDE SYNTHETASE"/>
    <property type="match status" value="1"/>
</dbReference>
<evidence type="ECO:0000256" key="1">
    <source>
        <dbReference type="ARBA" id="ARBA00001957"/>
    </source>
</evidence>
<dbReference type="GO" id="GO:0031177">
    <property type="term" value="F:phosphopantetheine binding"/>
    <property type="evidence" value="ECO:0007669"/>
    <property type="project" value="TreeGrafter"/>
</dbReference>
<dbReference type="InterPro" id="IPR036736">
    <property type="entry name" value="ACP-like_sf"/>
</dbReference>
<dbReference type="PROSITE" id="PS00012">
    <property type="entry name" value="PHOSPHOPANTETHEINE"/>
    <property type="match status" value="1"/>
</dbReference>
<dbReference type="Gene3D" id="1.10.1200.10">
    <property type="entry name" value="ACP-like"/>
    <property type="match status" value="1"/>
</dbReference>
<dbReference type="InterPro" id="IPR044894">
    <property type="entry name" value="TubC_N_sf"/>
</dbReference>
<dbReference type="GO" id="GO:0005829">
    <property type="term" value="C:cytosol"/>
    <property type="evidence" value="ECO:0007669"/>
    <property type="project" value="TreeGrafter"/>
</dbReference>
<evidence type="ECO:0000259" key="4">
    <source>
        <dbReference type="PROSITE" id="PS50075"/>
    </source>
</evidence>
<dbReference type="GO" id="GO:0047527">
    <property type="term" value="F:2,3-dihydroxybenzoate-serine ligase activity"/>
    <property type="evidence" value="ECO:0007669"/>
    <property type="project" value="TreeGrafter"/>
</dbReference>
<evidence type="ECO:0000256" key="3">
    <source>
        <dbReference type="ARBA" id="ARBA00022553"/>
    </source>
</evidence>
<dbReference type="PANTHER" id="PTHR45527:SF1">
    <property type="entry name" value="FATTY ACID SYNTHASE"/>
    <property type="match status" value="1"/>
</dbReference>
<dbReference type="Gene3D" id="1.10.10.1830">
    <property type="entry name" value="Non-ribosomal peptide synthase, adenylation domain"/>
    <property type="match status" value="1"/>
</dbReference>
<dbReference type="GO" id="GO:0009239">
    <property type="term" value="P:enterobactin biosynthetic process"/>
    <property type="evidence" value="ECO:0007669"/>
    <property type="project" value="TreeGrafter"/>
</dbReference>
<dbReference type="Pfam" id="PF00975">
    <property type="entry name" value="Thioesterase"/>
    <property type="match status" value="1"/>
</dbReference>
<dbReference type="KEGG" id="apol:K9D25_12760"/>
<feature type="domain" description="Carrier" evidence="4">
    <location>
        <begin position="603"/>
        <end position="679"/>
    </location>
</feature>
<evidence type="ECO:0000313" key="6">
    <source>
        <dbReference type="Proteomes" id="UP000831684"/>
    </source>
</evidence>
<gene>
    <name evidence="5" type="ORF">K9D25_12760</name>
</gene>
<keyword evidence="2" id="KW-0596">Phosphopantetheine</keyword>
<dbReference type="GO" id="GO:0043041">
    <property type="term" value="P:amino acid activation for nonribosomal peptide biosynthetic process"/>
    <property type="evidence" value="ECO:0007669"/>
    <property type="project" value="TreeGrafter"/>
</dbReference>
<name>A0A9E7CVK1_9HYPH</name>
<dbReference type="InterPro" id="IPR041464">
    <property type="entry name" value="TubC_N"/>
</dbReference>
<dbReference type="InterPro" id="IPR001031">
    <property type="entry name" value="Thioesterase"/>
</dbReference>
<dbReference type="Gene3D" id="3.30.300.30">
    <property type="match status" value="1"/>
</dbReference>
<dbReference type="RefSeq" id="WP_244375697.1">
    <property type="nucleotide sequence ID" value="NZ_CP083239.1"/>
</dbReference>
<dbReference type="SUPFAM" id="SSF47336">
    <property type="entry name" value="ACP-like"/>
    <property type="match status" value="1"/>
</dbReference>
<dbReference type="InterPro" id="IPR009081">
    <property type="entry name" value="PP-bd_ACP"/>
</dbReference>
<sequence length="908" mass="98118">MRLLEELGESGIRLWVEDGRLCCSAPADRLDDTLRTRLKAEREALIALLAPSGAAEIPASAGVTRRPAEAPRALTFAQEALLALARARAADGVYHVPVAIDLAGALNPNALYNAVNALHDRHEALRFCFPAEAAGPVLRPRMARITIEESVAFAATATRGGEGLPAEVAQALRRATARPFDLERGPLWRYCVFTLGPARTVLLFVFHHLIFDGFSRDVFLSELSELLAMPTIALAPPPAASPPRVQCADIAAWERQMAEGPRGQHSRVWWGERFPEPHPPASLPGLAGPPEADGSVRITFAPDLAEALRARAGDIRQPVGALALTGAALALHRVTGQNRVLLCTPLANRDQPEAAEVIGYLSRLVPLSVPLPPAATASDIVAELARGLFAANGHRFLSGAEMMAAPGLARTPINHVMAAWQERRQGALRINDRPVALVPVERESADFALALQFEADGTALSCQISYRGDVMGRTGALAFGDLLGEVLAAVAGDDSHLPIAELAPPQVSCDRLRTLLTGHPGVDDAAVLADEANGTLSAWVVLNEFNRTSADELKAWLGEAIGGLLPAIELTSLAALPRTPEGAVDLKALRDSALTRRQRPFLAPQSALEETIAELWREIMWLERPVGRDEHFRDLGGHSLLAVRMLADLEQRLGRRLSAEVLMKLGTVAAFAAAIEGDDGIGDGPPVVESGLDPEILARLHAYTASWKGERPFPGALIVGLNLRGKRRPLFWCLQNGTEFEQLARYIGDDQPVFGMRSGHEAMVKSPENIDRLAAHYAGEIMRTVAQGPLFIGGNCQAATIAFHVARHVVAAGREVALLVLHEKMVPERYGGRVALSFGRESSRNPYLWNEDPAAEFRAHFVGDFTIDLVSGGHGQFFHEPHIFDLVEMIRRRRDEVPALEPQGRGGR</sequence>
<dbReference type="InterPro" id="IPR045851">
    <property type="entry name" value="AMP-bd_C_sf"/>
</dbReference>
<dbReference type="SUPFAM" id="SSF52777">
    <property type="entry name" value="CoA-dependent acyltransferases"/>
    <property type="match status" value="2"/>
</dbReference>
<keyword evidence="3" id="KW-0597">Phosphoprotein</keyword>
<dbReference type="InterPro" id="IPR029058">
    <property type="entry name" value="AB_hydrolase_fold"/>
</dbReference>